<dbReference type="PANTHER" id="PTHR10742:SF410">
    <property type="entry name" value="LYSINE-SPECIFIC HISTONE DEMETHYLASE 2"/>
    <property type="match status" value="1"/>
</dbReference>
<sequence length="441" mass="48428">MGDVDVVVIGAGMSGISAAADVAKAGKSVVVLEAKDRLGGRLFTDRKSGSAPYEFGCSWIHESLDNPFYQLALDHGIDIQYDDGEVVAYDHNGPIAGSRQIAQAQADFDAYVGLYYARNPDADDISLKDMVGKFIAEHPGLTQDQRVTLPKVLRVPQLGNGIDWSQISTKNGGAGKGRDLLVVGGYDKIYNIVRAPLSDDQIRLSTPVVSVDASAADKVVVKTADGAVYNTRYVVCSVPLGVLKHGDIEFKPKLGDDIQRGVDNAYMTEVGKIYFEFGEVFWPESTDKFIMTGDPSVNEDETNPFSYPLVISNWYRYNGGKKHPGLCLLMPPPLMRRFEADWSDAFEFFKPVFESLRTDKSRAVPKALKTTSSKWTVDQYSRGSYATFAVGKTRAPAVESFIEGQDRVRFAGEHTILNGATFVHGAYRSGKREAEYILSKL</sequence>
<dbReference type="Gene3D" id="3.50.50.60">
    <property type="entry name" value="FAD/NAD(P)-binding domain"/>
    <property type="match status" value="1"/>
</dbReference>
<evidence type="ECO:0000256" key="3">
    <source>
        <dbReference type="PIRSR" id="PIRSR601613-1"/>
    </source>
</evidence>
<dbReference type="VEuPathDB" id="FungiDB:TRICI_001110"/>
<keyword evidence="7" id="KW-1185">Reference proteome</keyword>
<dbReference type="GO" id="GO:0016491">
    <property type="term" value="F:oxidoreductase activity"/>
    <property type="evidence" value="ECO:0007669"/>
    <property type="project" value="UniProtKB-KW"/>
</dbReference>
<accession>A0A642VCT2</accession>
<gene>
    <name evidence="6" type="ORF">TRICI_001110</name>
</gene>
<feature type="domain" description="Amine oxidase" evidence="5">
    <location>
        <begin position="13"/>
        <end position="438"/>
    </location>
</feature>
<comment type="cofactor">
    <cofactor evidence="1 4">
        <name>FAD</name>
        <dbReference type="ChEBI" id="CHEBI:57692"/>
    </cofactor>
</comment>
<organism evidence="6 7">
    <name type="scientific">Trichomonascus ciferrii</name>
    <dbReference type="NCBI Taxonomy" id="44093"/>
    <lineage>
        <taxon>Eukaryota</taxon>
        <taxon>Fungi</taxon>
        <taxon>Dikarya</taxon>
        <taxon>Ascomycota</taxon>
        <taxon>Saccharomycotina</taxon>
        <taxon>Dipodascomycetes</taxon>
        <taxon>Dipodascales</taxon>
        <taxon>Trichomonascaceae</taxon>
        <taxon>Trichomonascus</taxon>
        <taxon>Trichomonascus ciferrii complex</taxon>
    </lineage>
</organism>
<keyword evidence="2 4" id="KW-0560">Oxidoreductase</keyword>
<evidence type="ECO:0000313" key="6">
    <source>
        <dbReference type="EMBL" id="KAA8916754.1"/>
    </source>
</evidence>
<dbReference type="OrthoDB" id="5046242at2759"/>
<dbReference type="PANTHER" id="PTHR10742">
    <property type="entry name" value="FLAVIN MONOAMINE OXIDASE"/>
    <property type="match status" value="1"/>
</dbReference>
<protein>
    <recommendedName>
        <fullName evidence="4">Amine oxidase</fullName>
        <ecNumber evidence="4">1.4.3.-</ecNumber>
    </recommendedName>
</protein>
<reference evidence="6" key="1">
    <citation type="journal article" date="2019" name="G3 (Bethesda)">
        <title>Genome Assemblies of Two Rare Opportunistic Yeast Pathogens: Diutina rugosa (syn. Candida rugosa) and Trichomonascus ciferrii (syn. Candida ciferrii).</title>
        <authorList>
            <person name="Mixao V."/>
            <person name="Saus E."/>
            <person name="Hansen A.P."/>
            <person name="Lass-Florl C."/>
            <person name="Gabaldon T."/>
        </authorList>
    </citation>
    <scope>NUCLEOTIDE SEQUENCE</scope>
    <source>
        <strain evidence="6">CBS 4856</strain>
    </source>
</reference>
<dbReference type="SUPFAM" id="SSF51905">
    <property type="entry name" value="FAD/NAD(P)-binding domain"/>
    <property type="match status" value="1"/>
</dbReference>
<dbReference type="PRINTS" id="PR00757">
    <property type="entry name" value="AMINEOXDASEF"/>
</dbReference>
<dbReference type="SUPFAM" id="SSF54373">
    <property type="entry name" value="FAD-linked reductases, C-terminal domain"/>
    <property type="match status" value="1"/>
</dbReference>
<dbReference type="InterPro" id="IPR036188">
    <property type="entry name" value="FAD/NAD-bd_sf"/>
</dbReference>
<evidence type="ECO:0000313" key="7">
    <source>
        <dbReference type="Proteomes" id="UP000761534"/>
    </source>
</evidence>
<evidence type="ECO:0000256" key="2">
    <source>
        <dbReference type="ARBA" id="ARBA00023002"/>
    </source>
</evidence>
<feature type="binding site" evidence="3">
    <location>
        <position position="14"/>
    </location>
    <ligand>
        <name>FAD</name>
        <dbReference type="ChEBI" id="CHEBI:57692"/>
    </ligand>
</feature>
<feature type="binding site" evidence="3">
    <location>
        <begin position="33"/>
        <end position="34"/>
    </location>
    <ligand>
        <name>FAD</name>
        <dbReference type="ChEBI" id="CHEBI:57692"/>
    </ligand>
</feature>
<dbReference type="Gene3D" id="3.90.660.10">
    <property type="match status" value="1"/>
</dbReference>
<dbReference type="InterPro" id="IPR001613">
    <property type="entry name" value="Flavin_amine_oxidase"/>
</dbReference>
<dbReference type="InterPro" id="IPR002937">
    <property type="entry name" value="Amino_oxidase"/>
</dbReference>
<feature type="binding site" evidence="3">
    <location>
        <position position="208"/>
    </location>
    <ligand>
        <name>FAD</name>
        <dbReference type="ChEBI" id="CHEBI:57692"/>
    </ligand>
</feature>
<dbReference type="AlphaFoldDB" id="A0A642VCT2"/>
<proteinExistence type="inferred from homology"/>
<comment type="similarity">
    <text evidence="4">Belongs to the flavin monoamine oxidase family.</text>
</comment>
<keyword evidence="4" id="KW-0285">Flavoprotein</keyword>
<dbReference type="InterPro" id="IPR050281">
    <property type="entry name" value="Flavin_monoamine_oxidase"/>
</dbReference>
<keyword evidence="4" id="KW-0274">FAD</keyword>
<evidence type="ECO:0000256" key="4">
    <source>
        <dbReference type="RuleBase" id="RU362067"/>
    </source>
</evidence>
<dbReference type="EC" id="1.4.3.-" evidence="4"/>
<comment type="caution">
    <text evidence="6">The sequence shown here is derived from an EMBL/GenBank/DDBJ whole genome shotgun (WGS) entry which is preliminary data.</text>
</comment>
<name>A0A642VCT2_9ASCO</name>
<evidence type="ECO:0000259" key="5">
    <source>
        <dbReference type="Pfam" id="PF01593"/>
    </source>
</evidence>
<dbReference type="EMBL" id="SWFS01000083">
    <property type="protein sequence ID" value="KAA8916754.1"/>
    <property type="molecule type" value="Genomic_DNA"/>
</dbReference>
<evidence type="ECO:0000256" key="1">
    <source>
        <dbReference type="ARBA" id="ARBA00001974"/>
    </source>
</evidence>
<dbReference type="Proteomes" id="UP000761534">
    <property type="component" value="Unassembled WGS sequence"/>
</dbReference>
<dbReference type="Pfam" id="PF01593">
    <property type="entry name" value="Amino_oxidase"/>
    <property type="match status" value="1"/>
</dbReference>